<evidence type="ECO:0000259" key="4">
    <source>
        <dbReference type="PROSITE" id="PS50835"/>
    </source>
</evidence>
<dbReference type="InterPro" id="IPR007110">
    <property type="entry name" value="Ig-like_dom"/>
</dbReference>
<evidence type="ECO:0000256" key="2">
    <source>
        <dbReference type="ARBA" id="ARBA00023157"/>
    </source>
</evidence>
<dbReference type="Gene3D" id="2.60.40.10">
    <property type="entry name" value="Immunoglobulins"/>
    <property type="match status" value="1"/>
</dbReference>
<evidence type="ECO:0000313" key="6">
    <source>
        <dbReference type="Proteomes" id="UP001163046"/>
    </source>
</evidence>
<dbReference type="InterPro" id="IPR003598">
    <property type="entry name" value="Ig_sub2"/>
</dbReference>
<evidence type="ECO:0000256" key="1">
    <source>
        <dbReference type="ARBA" id="ARBA00022729"/>
    </source>
</evidence>
<proteinExistence type="predicted"/>
<comment type="caution">
    <text evidence="5">The sequence shown here is derived from an EMBL/GenBank/DDBJ whole genome shotgun (WGS) entry which is preliminary data.</text>
</comment>
<organism evidence="5 6">
    <name type="scientific">Desmophyllum pertusum</name>
    <dbReference type="NCBI Taxonomy" id="174260"/>
    <lineage>
        <taxon>Eukaryota</taxon>
        <taxon>Metazoa</taxon>
        <taxon>Cnidaria</taxon>
        <taxon>Anthozoa</taxon>
        <taxon>Hexacorallia</taxon>
        <taxon>Scleractinia</taxon>
        <taxon>Caryophylliina</taxon>
        <taxon>Caryophylliidae</taxon>
        <taxon>Desmophyllum</taxon>
    </lineage>
</organism>
<dbReference type="SMART" id="SM00408">
    <property type="entry name" value="IGc2"/>
    <property type="match status" value="1"/>
</dbReference>
<dbReference type="InterPro" id="IPR013098">
    <property type="entry name" value="Ig_I-set"/>
</dbReference>
<reference evidence="5" key="1">
    <citation type="submission" date="2023-01" db="EMBL/GenBank/DDBJ databases">
        <title>Genome assembly of the deep-sea coral Lophelia pertusa.</title>
        <authorList>
            <person name="Herrera S."/>
            <person name="Cordes E."/>
        </authorList>
    </citation>
    <scope>NUCLEOTIDE SEQUENCE</scope>
    <source>
        <strain evidence="5">USNM1676648</strain>
        <tissue evidence="5">Polyp</tissue>
    </source>
</reference>
<accession>A0A9X0CJR7</accession>
<dbReference type="GO" id="GO:0007156">
    <property type="term" value="P:homophilic cell adhesion via plasma membrane adhesion molecules"/>
    <property type="evidence" value="ECO:0007669"/>
    <property type="project" value="TreeGrafter"/>
</dbReference>
<dbReference type="Pfam" id="PF07679">
    <property type="entry name" value="I-set"/>
    <property type="match status" value="1"/>
</dbReference>
<dbReference type="SMART" id="SM00409">
    <property type="entry name" value="IG"/>
    <property type="match status" value="1"/>
</dbReference>
<dbReference type="GO" id="GO:0005886">
    <property type="term" value="C:plasma membrane"/>
    <property type="evidence" value="ECO:0007669"/>
    <property type="project" value="TreeGrafter"/>
</dbReference>
<keyword evidence="3" id="KW-0393">Immunoglobulin domain</keyword>
<dbReference type="PANTHER" id="PTHR45080">
    <property type="entry name" value="CONTACTIN 5"/>
    <property type="match status" value="1"/>
</dbReference>
<dbReference type="PROSITE" id="PS50835">
    <property type="entry name" value="IG_LIKE"/>
    <property type="match status" value="1"/>
</dbReference>
<dbReference type="FunFam" id="2.60.40.10:FF:000107">
    <property type="entry name" value="Myosin, light chain kinase a"/>
    <property type="match status" value="1"/>
</dbReference>
<dbReference type="PANTHER" id="PTHR45080:SF8">
    <property type="entry name" value="IG-LIKE DOMAIN-CONTAINING PROTEIN"/>
    <property type="match status" value="1"/>
</dbReference>
<gene>
    <name evidence="5" type="primary">hmcn2_4</name>
    <name evidence="5" type="ORF">OS493_023212</name>
</gene>
<evidence type="ECO:0000256" key="3">
    <source>
        <dbReference type="ARBA" id="ARBA00023319"/>
    </source>
</evidence>
<evidence type="ECO:0000313" key="5">
    <source>
        <dbReference type="EMBL" id="KAJ7357739.1"/>
    </source>
</evidence>
<keyword evidence="6" id="KW-1185">Reference proteome</keyword>
<protein>
    <submittedName>
        <fullName evidence="5">Hemicentin 2</fullName>
    </submittedName>
</protein>
<dbReference type="AlphaFoldDB" id="A0A9X0CJR7"/>
<dbReference type="InterPro" id="IPR036179">
    <property type="entry name" value="Ig-like_dom_sf"/>
</dbReference>
<sequence>MLEMECNQTVQQGIGEVKMIMSIITTNHCSRIPTTECFSGLLSTETVYISSNFVEIETKDKPVIKDLLERTTVAVGALAILPCQVNGDPEISVTWSKDGNTSIPRAQFENDGRILAIKDVLPRDSGVYECKASNKFGESRTATILIVAGNMKWLH</sequence>
<dbReference type="SUPFAM" id="SSF48726">
    <property type="entry name" value="Immunoglobulin"/>
    <property type="match status" value="1"/>
</dbReference>
<feature type="domain" description="Ig-like" evidence="4">
    <location>
        <begin position="62"/>
        <end position="143"/>
    </location>
</feature>
<dbReference type="Proteomes" id="UP001163046">
    <property type="component" value="Unassembled WGS sequence"/>
</dbReference>
<keyword evidence="2" id="KW-1015">Disulfide bond</keyword>
<dbReference type="InterPro" id="IPR050958">
    <property type="entry name" value="Cell_Adh-Cytoskel_Orgn"/>
</dbReference>
<dbReference type="OrthoDB" id="5983454at2759"/>
<dbReference type="InterPro" id="IPR003599">
    <property type="entry name" value="Ig_sub"/>
</dbReference>
<name>A0A9X0CJR7_9CNID</name>
<dbReference type="InterPro" id="IPR013783">
    <property type="entry name" value="Ig-like_fold"/>
</dbReference>
<dbReference type="EMBL" id="MU827318">
    <property type="protein sequence ID" value="KAJ7357739.1"/>
    <property type="molecule type" value="Genomic_DNA"/>
</dbReference>
<keyword evidence="1" id="KW-0732">Signal</keyword>